<evidence type="ECO:0000256" key="21">
    <source>
        <dbReference type="SAM" id="MobiDB-lite"/>
    </source>
</evidence>
<dbReference type="Proteomes" id="UP000800235">
    <property type="component" value="Unassembled WGS sequence"/>
</dbReference>
<dbReference type="InterPro" id="IPR009051">
    <property type="entry name" value="Helical_ferredxn"/>
</dbReference>
<dbReference type="FunFam" id="2.160.20.60:FF:000001">
    <property type="entry name" value="Glutamate synthase, large subunit"/>
    <property type="match status" value="1"/>
</dbReference>
<dbReference type="GO" id="GO:0016639">
    <property type="term" value="F:oxidoreductase activity, acting on the CH-NH2 group of donors, NAD or NADP as acceptor"/>
    <property type="evidence" value="ECO:0007669"/>
    <property type="project" value="InterPro"/>
</dbReference>
<dbReference type="InterPro" id="IPR051394">
    <property type="entry name" value="Glutamate_Synthase"/>
</dbReference>
<comment type="cofactor">
    <cofactor evidence="3">
        <name>FAD</name>
        <dbReference type="ChEBI" id="CHEBI:57692"/>
    </cofactor>
</comment>
<dbReference type="SUPFAM" id="SSF56235">
    <property type="entry name" value="N-terminal nucleophile aminohydrolases (Ntn hydrolases)"/>
    <property type="match status" value="1"/>
</dbReference>
<feature type="compositionally biased region" description="Acidic residues" evidence="21">
    <location>
        <begin position="1429"/>
        <end position="1440"/>
    </location>
</feature>
<gene>
    <name evidence="24" type="ORF">EJ08DRAFT_665780</name>
</gene>
<dbReference type="GO" id="GO:0016040">
    <property type="term" value="F:glutamate synthase (NADH) activity"/>
    <property type="evidence" value="ECO:0007669"/>
    <property type="project" value="UniProtKB-EC"/>
</dbReference>
<dbReference type="Gene3D" id="3.20.20.70">
    <property type="entry name" value="Aldolase class I"/>
    <property type="match status" value="3"/>
</dbReference>
<dbReference type="Gene3D" id="1.10.1060.10">
    <property type="entry name" value="Alpha-helical ferredoxin"/>
    <property type="match status" value="1"/>
</dbReference>
<reference evidence="24" key="1">
    <citation type="journal article" date="2020" name="Stud. Mycol.">
        <title>101 Dothideomycetes genomes: a test case for predicting lifestyles and emergence of pathogens.</title>
        <authorList>
            <person name="Haridas S."/>
            <person name="Albert R."/>
            <person name="Binder M."/>
            <person name="Bloem J."/>
            <person name="Labutti K."/>
            <person name="Salamov A."/>
            <person name="Andreopoulos B."/>
            <person name="Baker S."/>
            <person name="Barry K."/>
            <person name="Bills G."/>
            <person name="Bluhm B."/>
            <person name="Cannon C."/>
            <person name="Castanera R."/>
            <person name="Culley D."/>
            <person name="Daum C."/>
            <person name="Ezra D."/>
            <person name="Gonzalez J."/>
            <person name="Henrissat B."/>
            <person name="Kuo A."/>
            <person name="Liang C."/>
            <person name="Lipzen A."/>
            <person name="Lutzoni F."/>
            <person name="Magnuson J."/>
            <person name="Mondo S."/>
            <person name="Nolan M."/>
            <person name="Ohm R."/>
            <person name="Pangilinan J."/>
            <person name="Park H.-J."/>
            <person name="Ramirez L."/>
            <person name="Alfaro M."/>
            <person name="Sun H."/>
            <person name="Tritt A."/>
            <person name="Yoshinaga Y."/>
            <person name="Zwiers L.-H."/>
            <person name="Turgeon B."/>
            <person name="Goodwin S."/>
            <person name="Spatafora J."/>
            <person name="Crous P."/>
            <person name="Grigoriev I."/>
        </authorList>
    </citation>
    <scope>NUCLEOTIDE SEQUENCE</scope>
    <source>
        <strain evidence="24">CBS 130266</strain>
    </source>
</reference>
<dbReference type="Pfam" id="PF14691">
    <property type="entry name" value="Fer4_20"/>
    <property type="match status" value="1"/>
</dbReference>
<dbReference type="InterPro" id="IPR027434">
    <property type="entry name" value="Homing_endonucl"/>
</dbReference>
<evidence type="ECO:0000256" key="15">
    <source>
        <dbReference type="ARBA" id="ARBA00023004"/>
    </source>
</evidence>
<dbReference type="Pfam" id="PF01493">
    <property type="entry name" value="GXGXG"/>
    <property type="match status" value="1"/>
</dbReference>
<feature type="compositionally biased region" description="Polar residues" evidence="21">
    <location>
        <begin position="1451"/>
        <end position="1461"/>
    </location>
</feature>
<evidence type="ECO:0000256" key="1">
    <source>
        <dbReference type="ARBA" id="ARBA00001917"/>
    </source>
</evidence>
<dbReference type="GO" id="GO:0046872">
    <property type="term" value="F:metal ion binding"/>
    <property type="evidence" value="ECO:0007669"/>
    <property type="project" value="UniProtKB-KW"/>
</dbReference>
<dbReference type="Gene3D" id="3.40.50.720">
    <property type="entry name" value="NAD(P)-binding Rossmann-like Domain"/>
    <property type="match status" value="1"/>
</dbReference>
<dbReference type="Gene3D" id="3.10.28.10">
    <property type="entry name" value="Homing endonucleases"/>
    <property type="match status" value="1"/>
</dbReference>
<feature type="domain" description="DOD-type homing endonuclease" evidence="22">
    <location>
        <begin position="1575"/>
        <end position="1740"/>
    </location>
</feature>
<evidence type="ECO:0000259" key="23">
    <source>
        <dbReference type="PROSITE" id="PS51278"/>
    </source>
</evidence>
<comment type="pathway">
    <text evidence="6">Amino-acid biosynthesis; L-glutamate biosynthesis via GLT pathway; L-glutamate from 2-oxoglutarate and L-glutamine (NAD(+) route): step 1/1.</text>
</comment>
<dbReference type="Pfam" id="PF04898">
    <property type="entry name" value="Glu_syn_central"/>
    <property type="match status" value="1"/>
</dbReference>
<dbReference type="Gene3D" id="2.160.20.60">
    <property type="entry name" value="Glutamate synthase, alpha subunit, C-terminal domain"/>
    <property type="match status" value="1"/>
</dbReference>
<evidence type="ECO:0000256" key="7">
    <source>
        <dbReference type="ARBA" id="ARBA00009716"/>
    </source>
</evidence>
<keyword evidence="18" id="KW-0003">3Fe-4S</keyword>
<dbReference type="SUPFAM" id="SSF69336">
    <property type="entry name" value="Alpha subunit of glutamate synthase, C-terminal domain"/>
    <property type="match status" value="1"/>
</dbReference>
<dbReference type="PANTHER" id="PTHR43100:SF1">
    <property type="entry name" value="GLUTAMATE SYNTHASE [NADPH] SMALL CHAIN"/>
    <property type="match status" value="1"/>
</dbReference>
<dbReference type="SUPFAM" id="SSF46548">
    <property type="entry name" value="alpha-helical ferredoxin"/>
    <property type="match status" value="1"/>
</dbReference>
<evidence type="ECO:0000256" key="5">
    <source>
        <dbReference type="ARBA" id="ARBA00004909"/>
    </source>
</evidence>
<comment type="cofactor">
    <cofactor evidence="2">
        <name>[3Fe-4S] cluster</name>
        <dbReference type="ChEBI" id="CHEBI:21137"/>
    </cofactor>
</comment>
<evidence type="ECO:0000256" key="4">
    <source>
        <dbReference type="ARBA" id="ARBA00004802"/>
    </source>
</evidence>
<dbReference type="Pfam" id="PF00310">
    <property type="entry name" value="GATase_2"/>
    <property type="match status" value="1"/>
</dbReference>
<accession>A0A9P4TTC0</accession>
<evidence type="ECO:0000256" key="16">
    <source>
        <dbReference type="ARBA" id="ARBA00023014"/>
    </source>
</evidence>
<evidence type="ECO:0000256" key="18">
    <source>
        <dbReference type="ARBA" id="ARBA00023291"/>
    </source>
</evidence>
<dbReference type="GO" id="GO:0051538">
    <property type="term" value="F:3 iron, 4 sulfur cluster binding"/>
    <property type="evidence" value="ECO:0007669"/>
    <property type="project" value="UniProtKB-KW"/>
</dbReference>
<dbReference type="FunFam" id="1.10.1060.10:FF:000006">
    <property type="entry name" value="Glutamate synthase (NADPH/NADH)"/>
    <property type="match status" value="1"/>
</dbReference>
<evidence type="ECO:0000256" key="17">
    <source>
        <dbReference type="ARBA" id="ARBA00023164"/>
    </source>
</evidence>
<comment type="caution">
    <text evidence="24">The sequence shown here is derived from an EMBL/GenBank/DDBJ whole genome shotgun (WGS) entry which is preliminary data.</text>
</comment>
<dbReference type="CDD" id="cd02808">
    <property type="entry name" value="GltS_FMN"/>
    <property type="match status" value="1"/>
</dbReference>
<dbReference type="InterPro" id="IPR004042">
    <property type="entry name" value="Intein_endonuc_central"/>
</dbReference>
<feature type="region of interest" description="Disordered" evidence="21">
    <location>
        <begin position="963"/>
        <end position="985"/>
    </location>
</feature>
<evidence type="ECO:0000256" key="12">
    <source>
        <dbReference type="ARBA" id="ARBA00022827"/>
    </source>
</evidence>
<comment type="similarity">
    <text evidence="7">Belongs to the glutamate synthase family.</text>
</comment>
<evidence type="ECO:0000256" key="10">
    <source>
        <dbReference type="ARBA" id="ARBA00022643"/>
    </source>
</evidence>
<organism evidence="24 25">
    <name type="scientific">Tothia fuscella</name>
    <dbReference type="NCBI Taxonomy" id="1048955"/>
    <lineage>
        <taxon>Eukaryota</taxon>
        <taxon>Fungi</taxon>
        <taxon>Dikarya</taxon>
        <taxon>Ascomycota</taxon>
        <taxon>Pezizomycotina</taxon>
        <taxon>Dothideomycetes</taxon>
        <taxon>Pleosporomycetidae</taxon>
        <taxon>Venturiales</taxon>
        <taxon>Cylindrosympodiaceae</taxon>
        <taxon>Tothia</taxon>
    </lineage>
</organism>
<comment type="catalytic activity">
    <reaction evidence="20">
        <text>2 L-glutamate + NAD(+) = L-glutamine + 2-oxoglutarate + NADH + H(+)</text>
        <dbReference type="Rhea" id="RHEA:13753"/>
        <dbReference type="ChEBI" id="CHEBI:15378"/>
        <dbReference type="ChEBI" id="CHEBI:16810"/>
        <dbReference type="ChEBI" id="CHEBI:29985"/>
        <dbReference type="ChEBI" id="CHEBI:57540"/>
        <dbReference type="ChEBI" id="CHEBI:57945"/>
        <dbReference type="ChEBI" id="CHEBI:58359"/>
        <dbReference type="EC" id="1.4.1.14"/>
    </reaction>
</comment>
<dbReference type="OrthoDB" id="4327079at2759"/>
<dbReference type="CDD" id="cd00713">
    <property type="entry name" value="GltS"/>
    <property type="match status" value="1"/>
</dbReference>
<dbReference type="FunFam" id="3.20.20.70:FF:000314">
    <property type="entry name" value="Uncharacterized protein, isoform E"/>
    <property type="match status" value="1"/>
</dbReference>
<evidence type="ECO:0000256" key="2">
    <source>
        <dbReference type="ARBA" id="ARBA00001927"/>
    </source>
</evidence>
<dbReference type="SUPFAM" id="SSF55608">
    <property type="entry name" value="Homing endonucleases"/>
    <property type="match status" value="1"/>
</dbReference>
<dbReference type="SUPFAM" id="SSF51395">
    <property type="entry name" value="FMN-linked oxidoreductases"/>
    <property type="match status" value="2"/>
</dbReference>
<dbReference type="InterPro" id="IPR036485">
    <property type="entry name" value="Glu_synth_asu_C_sf"/>
</dbReference>
<feature type="region of interest" description="Disordered" evidence="21">
    <location>
        <begin position="1426"/>
        <end position="1461"/>
    </location>
</feature>
<keyword evidence="25" id="KW-1185">Reference proteome</keyword>
<evidence type="ECO:0000256" key="14">
    <source>
        <dbReference type="ARBA" id="ARBA00023002"/>
    </source>
</evidence>
<dbReference type="InterPro" id="IPR006982">
    <property type="entry name" value="Glu_synth_centr_N"/>
</dbReference>
<sequence length="2860" mass="316261">MGKVSFAQDTTEYEIDNGEEESSLFPYQDTPENKSWAGALPLKQGLYDPELEKDACGVGFAAHIKGQASHKIVTDARSLLCNMTHRGAVGSDARDGDGAGVMTSIPHKFFLKNFEREQNIKLPALGQYAAGNLFFKPDETTLKETIDTFENVADELGLRVLGWREVPRDSTLLGPAAKSREPIILQPFVVLKSAYGESKEPKSSFEEEYDEGRFERQLYVLRKRATHVIGLHNWFYLCSLSNKNIVYKGQLSPVQVYEYYHDLVAVDYEAHFALVHSRFSTNTFPSWDRAQPLRWAAHNGEINSLRGNKNWMRAREGILKSELFKDELEQLYPIIEDGGSDSAAFDNVLELLVINGVLSLPEAVMVMVPEAWQGNRTMDPAKQAFYEWAGCMMEPWDGPALFTFSDGRYCGANLDRNGLRPCRYYVTDDDRIVCASEVGTIQIDPERVVQKGRLQPGRMLLVDTVAGRIVDDTELKATVSGRHDFRAWIEKHLLTMPGIYSALEDKGLDLSYTLSETQLQDDPRLKSFGYSLEQVSLLLGPMAADSKEALGSMGNDAPLACLALQPRLLYEYFRQLFAQVTNPPIDPIREAVVMSLEAYVGPQGNLLEMEESQCHRLLLPSPVLDLQEFKALTNVHQLYPSWTVKTIDITFPKDEGVQGYLDALDRICDDASSAIAEKYNILVLSDRATSAERVPVSALLATGMVHHHLVRNRWRAQAALVVETGEAREVHHMCVLVGYGADAICPYLAMECICKMNREKLIRKKLTDKQLIDNYKYSCDGGILKVMSKMGISTIQSYKGAQIFEALGVDDSVVDRCFAGTATRIKGMTFELIAQDAFSLHEKGFPSRSIVEVPGLAETGEYHWRDGGQPHVNDPVSIANIQDAVRTKNDKSYEAYSKSEYEQIKNCTLRGLLDFDFEQRAPVPIDQVEPWTEIVRRFVTGAMSYGSISMESHSTLAVAMNRLGGKSNTGEGGEDSERSQRLENGDTMRSAIKQIASGRFGVTSNYLADADELQIKMAQGAKPGEGGELPGHKVSGPIAKTRHSTPGVGLISPPPHHDIYSIEDLKQLIYDLKCSNPRARVSVKLVSETGVGIVASGVAKAKADHILISGHDGGTGASRWTGIKYAGLPWELGLAETHQTLVLNDLRGRVVVQTDGQLRTGRDIAIACLLGAEEFGFATAPLIAMGCIMMRKCLESTTVVRTTLGNKPVKDIQIGDYLLDSADRPVICTAVSPPHNEDLVTIKYQDFDSKQRVEFQCNRDHDLTLIVTGMPVSTTSNTVTWFTRCNRHTVGMEQTELDVDIIADQFYNDLADGAEIQPSLDVMQDYVDVVLENHYHRGGHEDYSPRIEQFIRRLADLELATSEAFVREAIATGVERYVSALPGNVDAMEVDTDDNEVVDNDAVDTDAVDDEDEVFDVDVTEVHAMTLGSDDDPDDPEDVDFAPSALRTDEGSTPTAFGRSSSIYMDPADRSRFSDVLESLNKKKCSCKGLRKIFRRFANEEQAQLVAKILRSDLNEAIDPCIVRDGDIYEMSVNQYQQLCSKEVKRCHLKLYRAPLCFQPSSNDGVVDLPLDPYYLGFWLGDGTANTTGITTSDREIIVYLSNYVDRLNSSRPVGTRPVVLRQRLDHAIGDPVPGAEHYISKVDTYTVTILCPGTNELGTYWNPVLHGLQSLGLHGDKSGGIPQIYKDAPKAVRLAVLAGLMESDGCYVKSHNTYRFIQMTQEHRKIVYDCKELALSCGISVTGVDLNAGSMSTCFGTPGDPTWICYLGKGSEMFQQYLLCPRKRMTMSKARYTHDARLFTVEDHFATGEFRAIEVSGGEYQLANRLVVKNCHSGFGAIPYCFMLSSSLTNLTYLDVMRIAYSLLESTFLGALGLLKRSQNAEVVSNSLRFWLSADLDEKSLPHMTIILTALQLNTCPVGIATQDPELRKKFKGTPEHIINFFYYLSNELRAIMAKLGFRTLNEMVGRSEVLRVRDDLRTRKTENIDLSLMLTPAHTLRPGVATYNVRKQDHKLHVRLDNKLIAESELALEKGLPTRIECDIVNTDRALGATLSYQISRRYGEAGLPADTIHANIRGSAGQSFGAYLAPGVTLELEGDANDYVGKGLSGGRLIVYPPRMAVFKAEENVLIGNVCLYGATAGSCFFRGVAAERFAVRNSGVTAVVEGVGDHGCEYMTGGRVLILGSTGRNFAAGMSGGIAYVLDMHHDFEGKVNQEMVELSGLEDPSEIAFVRGLIEDHHHYTGSELAARILLDFSRALPRFVKVLPTDYKRVMAEEAAKAAELRKAEYSLPLLPGNPVRALHEESKKHEHEAEAKDKKKDQLLDIEESVDDAKANKKRAALVLDKTKGFMKYQRRSEKYRNPKTRTRDWQELSNRLNEDELKYQTARCMDCGVPFCQSDTGCPISNIIPKWNELVFQGAWKDALNRLLMTNNFPEFTGRVCPAPCEGACVLGINEDPVGIKSIECAIIDKGFDMGWMIPSPPKYRSGKSVAIIGSGPAGLACADQLNKAGHNVTVIERSDRCGGLLMYGIPNMKLDKRTVQRRLDFMAAEGIKFKNGVFVGQDDVTLDSLREEHDAVVLATGATVARDLPIPGRNLEGVHFAMEFLHKNTKALLDSELSDADAYISAKDKHVVVIGGGDTGNDCIGTSVRHGAKSVVNFELLPQPPPERASDNPWPQWPRIYRVDYGHAEVKTHMGKDPREFCIMSKEFVDDGNGKVKGINTVRVDWTKSSTGGWDMKQVEGSEAFFPADLVCLSMGFLGPEDRVLGGAVEKDARKNVKTPPGAYATSLDGVFAAGDCRRGQSLIVWGINEGRMCARDVDSFLTGMGTQLPVTGGIVKRPPYELLSKVNGAPTELVSAAA</sequence>
<keyword evidence="14" id="KW-0560">Oxidoreductase</keyword>
<dbReference type="InterPro" id="IPR013785">
    <property type="entry name" value="Aldolase_TIM"/>
</dbReference>
<evidence type="ECO:0000256" key="20">
    <source>
        <dbReference type="ARBA" id="ARBA00048867"/>
    </source>
</evidence>
<comment type="pathway">
    <text evidence="4">Energy metabolism; nitrogen metabolism.</text>
</comment>
<keyword evidence="10" id="KW-0288">FMN</keyword>
<dbReference type="FunFam" id="3.20.20.70:FF:000031">
    <property type="entry name" value="Glutamate synthase 1 [NADH]"/>
    <property type="match status" value="1"/>
</dbReference>
<dbReference type="PRINTS" id="PR00419">
    <property type="entry name" value="ADXRDTASE"/>
</dbReference>
<proteinExistence type="inferred from homology"/>
<dbReference type="CDD" id="cd00982">
    <property type="entry name" value="gltB_C"/>
    <property type="match status" value="1"/>
</dbReference>
<dbReference type="FunFam" id="3.50.50.60:FF:000022">
    <property type="entry name" value="Glutamate synthase [NADH], amyloplastic"/>
    <property type="match status" value="1"/>
</dbReference>
<dbReference type="PROSITE" id="PS50819">
    <property type="entry name" value="INTEIN_ENDONUCLEASE"/>
    <property type="match status" value="1"/>
</dbReference>
<dbReference type="Pfam" id="PF01645">
    <property type="entry name" value="Glu_synthase"/>
    <property type="match status" value="2"/>
</dbReference>
<dbReference type="NCBIfam" id="NF008730">
    <property type="entry name" value="PRK11750.1"/>
    <property type="match status" value="1"/>
</dbReference>
<feature type="compositionally biased region" description="Basic and acidic residues" evidence="21">
    <location>
        <begin position="975"/>
        <end position="985"/>
    </location>
</feature>
<evidence type="ECO:0000256" key="3">
    <source>
        <dbReference type="ARBA" id="ARBA00001974"/>
    </source>
</evidence>
<keyword evidence="17" id="KW-0314">Glutamate biosynthesis</keyword>
<dbReference type="SUPFAM" id="SSF51971">
    <property type="entry name" value="Nucleotide-binding domain"/>
    <property type="match status" value="2"/>
</dbReference>
<dbReference type="EC" id="1.4.1.14" evidence="19"/>
<evidence type="ECO:0000256" key="6">
    <source>
        <dbReference type="ARBA" id="ARBA00004944"/>
    </source>
</evidence>
<dbReference type="InterPro" id="IPR023753">
    <property type="entry name" value="FAD/NAD-binding_dom"/>
</dbReference>
<feature type="domain" description="Glutamine amidotransferase type-2" evidence="23">
    <location>
        <begin position="56"/>
        <end position="465"/>
    </location>
</feature>
<evidence type="ECO:0000256" key="13">
    <source>
        <dbReference type="ARBA" id="ARBA00022962"/>
    </source>
</evidence>
<dbReference type="Pfam" id="PF07992">
    <property type="entry name" value="Pyr_redox_2"/>
    <property type="match status" value="1"/>
</dbReference>
<dbReference type="PANTHER" id="PTHR43100">
    <property type="entry name" value="GLUTAMATE SYNTHASE [NADPH] SMALL CHAIN"/>
    <property type="match status" value="1"/>
</dbReference>
<evidence type="ECO:0000256" key="9">
    <source>
        <dbReference type="ARBA" id="ARBA00022630"/>
    </source>
</evidence>
<evidence type="ECO:0000256" key="11">
    <source>
        <dbReference type="ARBA" id="ARBA00022723"/>
    </source>
</evidence>
<keyword evidence="8" id="KW-0028">Amino-acid biosynthesis</keyword>
<keyword evidence="9" id="KW-0285">Flavoprotein</keyword>
<dbReference type="FunFam" id="3.60.20.10:FF:000001">
    <property type="entry name" value="Glutamate synthase, large subunit"/>
    <property type="match status" value="1"/>
</dbReference>
<evidence type="ECO:0000256" key="19">
    <source>
        <dbReference type="ARBA" id="ARBA00024383"/>
    </source>
</evidence>
<dbReference type="PROSITE" id="PS51278">
    <property type="entry name" value="GATASE_TYPE_2"/>
    <property type="match status" value="1"/>
</dbReference>
<dbReference type="InterPro" id="IPR002489">
    <property type="entry name" value="Glu_synth_asu_C"/>
</dbReference>
<dbReference type="EMBL" id="MU007114">
    <property type="protein sequence ID" value="KAF2420023.1"/>
    <property type="molecule type" value="Genomic_DNA"/>
</dbReference>
<dbReference type="NCBIfam" id="TIGR01317">
    <property type="entry name" value="GOGAT_sm_gam"/>
    <property type="match status" value="1"/>
</dbReference>
<dbReference type="GO" id="GO:0004519">
    <property type="term" value="F:endonuclease activity"/>
    <property type="evidence" value="ECO:0007669"/>
    <property type="project" value="InterPro"/>
</dbReference>
<dbReference type="InterPro" id="IPR029055">
    <property type="entry name" value="Ntn_hydrolases_N"/>
</dbReference>
<evidence type="ECO:0000313" key="24">
    <source>
        <dbReference type="EMBL" id="KAF2420023.1"/>
    </source>
</evidence>
<keyword evidence="15" id="KW-0408">Iron</keyword>
<evidence type="ECO:0000259" key="22">
    <source>
        <dbReference type="PROSITE" id="PS50819"/>
    </source>
</evidence>
<dbReference type="Gene3D" id="3.50.50.60">
    <property type="entry name" value="FAD/NAD(P)-binding domain"/>
    <property type="match status" value="1"/>
</dbReference>
<keyword evidence="13" id="KW-0315">Glutamine amidotransferase</keyword>
<comment type="cofactor">
    <cofactor evidence="1">
        <name>FMN</name>
        <dbReference type="ChEBI" id="CHEBI:58210"/>
    </cofactor>
</comment>
<evidence type="ECO:0000313" key="25">
    <source>
        <dbReference type="Proteomes" id="UP000800235"/>
    </source>
</evidence>
<evidence type="ECO:0000256" key="8">
    <source>
        <dbReference type="ARBA" id="ARBA00022605"/>
    </source>
</evidence>
<dbReference type="InterPro" id="IPR017932">
    <property type="entry name" value="GATase_2_dom"/>
</dbReference>
<dbReference type="InterPro" id="IPR028261">
    <property type="entry name" value="DPD_II"/>
</dbReference>
<dbReference type="InterPro" id="IPR036188">
    <property type="entry name" value="FAD/NAD-bd_sf"/>
</dbReference>
<dbReference type="InterPro" id="IPR006005">
    <property type="entry name" value="Glut_synth_ssu1"/>
</dbReference>
<dbReference type="GO" id="GO:0006537">
    <property type="term" value="P:glutamate biosynthetic process"/>
    <property type="evidence" value="ECO:0007669"/>
    <property type="project" value="UniProtKB-KW"/>
</dbReference>
<feature type="compositionally biased region" description="Acidic residues" evidence="21">
    <location>
        <begin position="11"/>
        <end position="22"/>
    </location>
</feature>
<feature type="region of interest" description="Disordered" evidence="21">
    <location>
        <begin position="1"/>
        <end position="26"/>
    </location>
</feature>
<keyword evidence="16" id="KW-0411">Iron-sulfur</keyword>
<keyword evidence="12" id="KW-0274">FAD</keyword>
<dbReference type="Gene3D" id="3.60.20.10">
    <property type="entry name" value="Glutamine Phosphoribosylpyrophosphate, subunit 1, domain 1"/>
    <property type="match status" value="1"/>
</dbReference>
<comment type="pathway">
    <text evidence="5">Nitrogen metabolism.</text>
</comment>
<dbReference type="InterPro" id="IPR002932">
    <property type="entry name" value="Glu_synthdom"/>
</dbReference>
<name>A0A9P4TTC0_9PEZI</name>
<protein>
    <recommendedName>
        <fullName evidence="19">glutamate synthase (NADH)</fullName>
        <ecNumber evidence="19">1.4.1.14</ecNumber>
    </recommendedName>
</protein>
<keyword evidence="11" id="KW-0479">Metal-binding</keyword>